<proteinExistence type="inferred from homology"/>
<dbReference type="PANTHER" id="PTHR35177">
    <property type="entry name" value="HYDROGENASE MATURATION FACTOR HYBG"/>
    <property type="match status" value="1"/>
</dbReference>
<dbReference type="EMBL" id="LKHP01000008">
    <property type="protein sequence ID" value="KRQ86616.1"/>
    <property type="molecule type" value="Genomic_DNA"/>
</dbReference>
<dbReference type="SUPFAM" id="SSF159127">
    <property type="entry name" value="HupF/HypC-like"/>
    <property type="match status" value="1"/>
</dbReference>
<dbReference type="Proteomes" id="UP000052015">
    <property type="component" value="Unassembled WGS sequence"/>
</dbReference>
<reference evidence="2 3" key="1">
    <citation type="submission" date="2015-09" db="EMBL/GenBank/DDBJ databases">
        <title>Draft genome sequence of a Caloramator mitchellensis, a moderate thermophile from the Great Artesian Basin of Australia.</title>
        <authorList>
            <person name="Patel B.K."/>
        </authorList>
    </citation>
    <scope>NUCLEOTIDE SEQUENCE [LARGE SCALE GENOMIC DNA]</scope>
    <source>
        <strain evidence="2 3">VF08</strain>
    </source>
</reference>
<evidence type="ECO:0000313" key="2">
    <source>
        <dbReference type="EMBL" id="KRQ86616.1"/>
    </source>
</evidence>
<dbReference type="OrthoDB" id="9806017at2"/>
<dbReference type="InterPro" id="IPR001109">
    <property type="entry name" value="Hydrogenase_HupF/HypC"/>
</dbReference>
<accession>A0A0R3JT16</accession>
<dbReference type="GO" id="GO:0051604">
    <property type="term" value="P:protein maturation"/>
    <property type="evidence" value="ECO:0007669"/>
    <property type="project" value="TreeGrafter"/>
</dbReference>
<dbReference type="PROSITE" id="PS01097">
    <property type="entry name" value="HUPF_HYPC"/>
    <property type="match status" value="1"/>
</dbReference>
<dbReference type="NCBIfam" id="TIGR00074">
    <property type="entry name" value="hypC_hupF"/>
    <property type="match status" value="1"/>
</dbReference>
<dbReference type="Gene3D" id="2.30.30.140">
    <property type="match status" value="1"/>
</dbReference>
<dbReference type="GO" id="GO:1902670">
    <property type="term" value="F:carbon dioxide binding"/>
    <property type="evidence" value="ECO:0007669"/>
    <property type="project" value="TreeGrafter"/>
</dbReference>
<keyword evidence="3" id="KW-1185">Reference proteome</keyword>
<sequence length="77" mass="8564">MCLAVPLRIVEVNGNDAIAEHDGVKMKIRVDFIKDVHIGDYVYVHAGFAINKLDEKLAKENLELFKEVADAAKIQGL</sequence>
<dbReference type="AlphaFoldDB" id="A0A0R3JT16"/>
<protein>
    <submittedName>
        <fullName evidence="2">Hydrogenase assembly chaperone</fullName>
    </submittedName>
</protein>
<dbReference type="Pfam" id="PF01455">
    <property type="entry name" value="HupF_HypC"/>
    <property type="match status" value="1"/>
</dbReference>
<evidence type="ECO:0000313" key="3">
    <source>
        <dbReference type="Proteomes" id="UP000052015"/>
    </source>
</evidence>
<dbReference type="STRING" id="908809.ABG79_01599"/>
<dbReference type="PANTHER" id="PTHR35177:SF2">
    <property type="entry name" value="HYDROGENASE MATURATION FACTOR HYBG"/>
    <property type="match status" value="1"/>
</dbReference>
<dbReference type="RefSeq" id="WP_057978884.1">
    <property type="nucleotide sequence ID" value="NZ_LKHP01000008.1"/>
</dbReference>
<comment type="similarity">
    <text evidence="1">Belongs to the HupF/HypC family.</text>
</comment>
<evidence type="ECO:0000256" key="1">
    <source>
        <dbReference type="ARBA" id="ARBA00006018"/>
    </source>
</evidence>
<comment type="caution">
    <text evidence="2">The sequence shown here is derived from an EMBL/GenBank/DDBJ whole genome shotgun (WGS) entry which is preliminary data.</text>
</comment>
<organism evidence="2 3">
    <name type="scientific">Caloramator mitchellensis</name>
    <dbReference type="NCBI Taxonomy" id="908809"/>
    <lineage>
        <taxon>Bacteria</taxon>
        <taxon>Bacillati</taxon>
        <taxon>Bacillota</taxon>
        <taxon>Clostridia</taxon>
        <taxon>Eubacteriales</taxon>
        <taxon>Clostridiaceae</taxon>
        <taxon>Caloramator</taxon>
    </lineage>
</organism>
<name>A0A0R3JT16_CALMK</name>
<dbReference type="InterPro" id="IPR019812">
    <property type="entry name" value="Hydgase_assmbl_chp_CS"/>
</dbReference>
<gene>
    <name evidence="2" type="ORF">ABG79_01599</name>
</gene>
<dbReference type="GO" id="GO:0005506">
    <property type="term" value="F:iron ion binding"/>
    <property type="evidence" value="ECO:0007669"/>
    <property type="project" value="TreeGrafter"/>
</dbReference>
<dbReference type="PRINTS" id="PR00445">
    <property type="entry name" value="HUPFHYPC"/>
</dbReference>